<evidence type="ECO:0008006" key="3">
    <source>
        <dbReference type="Google" id="ProtNLM"/>
    </source>
</evidence>
<dbReference type="Proteomes" id="UP000246050">
    <property type="component" value="Unassembled WGS sequence"/>
</dbReference>
<accession>A0A317DGU7</accession>
<dbReference type="Pfam" id="PF13424">
    <property type="entry name" value="TPR_12"/>
    <property type="match status" value="1"/>
</dbReference>
<comment type="caution">
    <text evidence="1">The sequence shown here is derived from an EMBL/GenBank/DDBJ whole genome shotgun (WGS) entry which is preliminary data.</text>
</comment>
<organism evidence="1 2">
    <name type="scientific">Micromonospora sicca</name>
    <dbReference type="NCBI Taxonomy" id="2202420"/>
    <lineage>
        <taxon>Bacteria</taxon>
        <taxon>Bacillati</taxon>
        <taxon>Actinomycetota</taxon>
        <taxon>Actinomycetes</taxon>
        <taxon>Micromonosporales</taxon>
        <taxon>Micromonosporaceae</taxon>
        <taxon>Micromonospora</taxon>
    </lineage>
</organism>
<reference evidence="1 2" key="1">
    <citation type="submission" date="2018-05" db="EMBL/GenBank/DDBJ databases">
        <title>Micromonosporas from Atacama Desert.</title>
        <authorList>
            <person name="Carro L."/>
            <person name="Golinska P."/>
            <person name="Klenk H.-P."/>
            <person name="Goodfellow M."/>
        </authorList>
    </citation>
    <scope>NUCLEOTIDE SEQUENCE [LARGE SCALE GENOMIC DNA]</scope>
    <source>
        <strain evidence="1 2">4G51</strain>
    </source>
</reference>
<evidence type="ECO:0000313" key="1">
    <source>
        <dbReference type="EMBL" id="PWR12946.1"/>
    </source>
</evidence>
<protein>
    <recommendedName>
        <fullName evidence="3">Tetratricopeptide repeat protein</fullName>
    </recommendedName>
</protein>
<proteinExistence type="predicted"/>
<gene>
    <name evidence="1" type="ORF">DKT69_22480</name>
</gene>
<dbReference type="AlphaFoldDB" id="A0A317DGU7"/>
<dbReference type="RefSeq" id="WP_109803496.1">
    <property type="nucleotide sequence ID" value="NZ_QGKS01000278.1"/>
</dbReference>
<dbReference type="Gene3D" id="1.25.40.10">
    <property type="entry name" value="Tetratricopeptide repeat domain"/>
    <property type="match status" value="1"/>
</dbReference>
<dbReference type="SUPFAM" id="SSF48452">
    <property type="entry name" value="TPR-like"/>
    <property type="match status" value="1"/>
</dbReference>
<dbReference type="OrthoDB" id="3373592at2"/>
<sequence length="216" mass="23494">MVVEDRIERARELYENAVFAGDGGALAAAERTLDAVEADLALARGRVLHARFLEEEVEDPRELGLFERAAELYRALGDVRGEGEALFWVGCLHQVIRADNNTAAPAFARARQLATEAGDKMTLSYVLRHLAFTEQAAGRLDQARQWMEESTRLRREIGFLPGVAANLVGLGYLAADAGRPDQALALVDEATAVAESAGAHGVLRWAEEARTDLQPA</sequence>
<dbReference type="EMBL" id="QGKS01000278">
    <property type="protein sequence ID" value="PWR12946.1"/>
    <property type="molecule type" value="Genomic_DNA"/>
</dbReference>
<evidence type="ECO:0000313" key="2">
    <source>
        <dbReference type="Proteomes" id="UP000246050"/>
    </source>
</evidence>
<name>A0A317DGU7_9ACTN</name>
<dbReference type="InterPro" id="IPR011990">
    <property type="entry name" value="TPR-like_helical_dom_sf"/>
</dbReference>